<dbReference type="Pfam" id="PF01554">
    <property type="entry name" value="MatE"/>
    <property type="match status" value="2"/>
</dbReference>
<evidence type="ECO:0000313" key="13">
    <source>
        <dbReference type="EMBL" id="RGE84730.1"/>
    </source>
</evidence>
<feature type="transmembrane region" description="Helical" evidence="12">
    <location>
        <begin position="367"/>
        <end position="384"/>
    </location>
</feature>
<feature type="transmembrane region" description="Helical" evidence="12">
    <location>
        <begin position="26"/>
        <end position="52"/>
    </location>
</feature>
<protein>
    <recommendedName>
        <fullName evidence="3">Probable multidrug resistance protein NorM</fullName>
    </recommendedName>
    <alternativeName>
        <fullName evidence="11">Multidrug-efflux transporter</fullName>
    </alternativeName>
</protein>
<evidence type="ECO:0000256" key="11">
    <source>
        <dbReference type="ARBA" id="ARBA00031636"/>
    </source>
</evidence>
<evidence type="ECO:0000256" key="6">
    <source>
        <dbReference type="ARBA" id="ARBA00022475"/>
    </source>
</evidence>
<gene>
    <name evidence="13" type="ORF">DW016_14650</name>
</gene>
<dbReference type="InterPro" id="IPR002528">
    <property type="entry name" value="MATE_fam"/>
</dbReference>
<keyword evidence="8 12" id="KW-1133">Transmembrane helix</keyword>
<dbReference type="PIRSF" id="PIRSF006603">
    <property type="entry name" value="DinF"/>
    <property type="match status" value="1"/>
</dbReference>
<dbReference type="GO" id="GO:0015297">
    <property type="term" value="F:antiporter activity"/>
    <property type="evidence" value="ECO:0007669"/>
    <property type="project" value="UniProtKB-KW"/>
</dbReference>
<reference evidence="13 14" key="1">
    <citation type="submission" date="2018-08" db="EMBL/GenBank/DDBJ databases">
        <title>A genome reference for cultivated species of the human gut microbiota.</title>
        <authorList>
            <person name="Zou Y."/>
            <person name="Xue W."/>
            <person name="Luo G."/>
        </authorList>
    </citation>
    <scope>NUCLEOTIDE SEQUENCE [LARGE SCALE GENOMIC DNA]</scope>
    <source>
        <strain evidence="13 14">AF37-2AT</strain>
    </source>
</reference>
<feature type="transmembrane region" description="Helical" evidence="12">
    <location>
        <begin position="204"/>
        <end position="228"/>
    </location>
</feature>
<keyword evidence="5" id="KW-0050">Antiport</keyword>
<comment type="subcellular location">
    <subcellularLocation>
        <location evidence="2">Cell membrane</location>
        <topology evidence="2">Multi-pass membrane protein</topology>
    </subcellularLocation>
</comment>
<feature type="transmembrane region" description="Helical" evidence="12">
    <location>
        <begin position="145"/>
        <end position="166"/>
    </location>
</feature>
<dbReference type="GO" id="GO:0005886">
    <property type="term" value="C:plasma membrane"/>
    <property type="evidence" value="ECO:0007669"/>
    <property type="project" value="UniProtKB-SubCell"/>
</dbReference>
<evidence type="ECO:0000256" key="9">
    <source>
        <dbReference type="ARBA" id="ARBA00023065"/>
    </source>
</evidence>
<name>A0A3E3JYH9_9FIRM</name>
<keyword evidence="7 12" id="KW-0812">Transmembrane</keyword>
<feature type="transmembrane region" description="Helical" evidence="12">
    <location>
        <begin position="338"/>
        <end position="361"/>
    </location>
</feature>
<dbReference type="GO" id="GO:0042910">
    <property type="term" value="F:xenobiotic transmembrane transporter activity"/>
    <property type="evidence" value="ECO:0007669"/>
    <property type="project" value="InterPro"/>
</dbReference>
<dbReference type="InterPro" id="IPR050222">
    <property type="entry name" value="MATE_MdtK"/>
</dbReference>
<evidence type="ECO:0000256" key="2">
    <source>
        <dbReference type="ARBA" id="ARBA00004651"/>
    </source>
</evidence>
<dbReference type="GO" id="GO:0006811">
    <property type="term" value="P:monoatomic ion transport"/>
    <property type="evidence" value="ECO:0007669"/>
    <property type="project" value="UniProtKB-KW"/>
</dbReference>
<dbReference type="EMBL" id="QVLX01000012">
    <property type="protein sequence ID" value="RGE84730.1"/>
    <property type="molecule type" value="Genomic_DNA"/>
</dbReference>
<keyword evidence="4" id="KW-0813">Transport</keyword>
<evidence type="ECO:0000256" key="3">
    <source>
        <dbReference type="ARBA" id="ARBA00020268"/>
    </source>
</evidence>
<keyword evidence="14" id="KW-1185">Reference proteome</keyword>
<evidence type="ECO:0000256" key="4">
    <source>
        <dbReference type="ARBA" id="ARBA00022448"/>
    </source>
</evidence>
<evidence type="ECO:0000256" key="10">
    <source>
        <dbReference type="ARBA" id="ARBA00023136"/>
    </source>
</evidence>
<evidence type="ECO:0000256" key="7">
    <source>
        <dbReference type="ARBA" id="ARBA00022692"/>
    </source>
</evidence>
<dbReference type="CDD" id="cd13137">
    <property type="entry name" value="MATE_NorM_like"/>
    <property type="match status" value="1"/>
</dbReference>
<feature type="transmembrane region" description="Helical" evidence="12">
    <location>
        <begin position="72"/>
        <end position="91"/>
    </location>
</feature>
<dbReference type="Proteomes" id="UP000261080">
    <property type="component" value="Unassembled WGS sequence"/>
</dbReference>
<dbReference type="InterPro" id="IPR048279">
    <property type="entry name" value="MdtK-like"/>
</dbReference>
<evidence type="ECO:0000256" key="1">
    <source>
        <dbReference type="ARBA" id="ARBA00003408"/>
    </source>
</evidence>
<keyword evidence="10 12" id="KW-0472">Membrane</keyword>
<dbReference type="PANTHER" id="PTHR43298:SF4">
    <property type="entry name" value="DRUG_SODIUM ANTIPORTER"/>
    <property type="match status" value="1"/>
</dbReference>
<feature type="transmembrane region" description="Helical" evidence="12">
    <location>
        <begin position="433"/>
        <end position="453"/>
    </location>
</feature>
<dbReference type="AlphaFoldDB" id="A0A3E3JYH9"/>
<keyword evidence="9" id="KW-0406">Ion transport</keyword>
<dbReference type="OrthoDB" id="9780160at2"/>
<evidence type="ECO:0000256" key="5">
    <source>
        <dbReference type="ARBA" id="ARBA00022449"/>
    </source>
</evidence>
<evidence type="ECO:0000313" key="14">
    <source>
        <dbReference type="Proteomes" id="UP000261080"/>
    </source>
</evidence>
<accession>A0A3E3JYH9</accession>
<feature type="transmembrane region" description="Helical" evidence="12">
    <location>
        <begin position="405"/>
        <end position="427"/>
    </location>
</feature>
<feature type="transmembrane region" description="Helical" evidence="12">
    <location>
        <begin position="111"/>
        <end position="133"/>
    </location>
</feature>
<dbReference type="NCBIfam" id="TIGR00797">
    <property type="entry name" value="matE"/>
    <property type="match status" value="1"/>
</dbReference>
<dbReference type="PANTHER" id="PTHR43298">
    <property type="entry name" value="MULTIDRUG RESISTANCE PROTEIN NORM-RELATED"/>
    <property type="match status" value="1"/>
</dbReference>
<evidence type="ECO:0000256" key="8">
    <source>
        <dbReference type="ARBA" id="ARBA00022989"/>
    </source>
</evidence>
<organism evidence="13 14">
    <name type="scientific">Sellimonas intestinalis</name>
    <dbReference type="NCBI Taxonomy" id="1653434"/>
    <lineage>
        <taxon>Bacteria</taxon>
        <taxon>Bacillati</taxon>
        <taxon>Bacillota</taxon>
        <taxon>Clostridia</taxon>
        <taxon>Lachnospirales</taxon>
        <taxon>Lachnospiraceae</taxon>
        <taxon>Sellimonas</taxon>
    </lineage>
</organism>
<comment type="function">
    <text evidence="1">Multidrug efflux pump.</text>
</comment>
<feature type="transmembrane region" description="Helical" evidence="12">
    <location>
        <begin position="178"/>
        <end position="198"/>
    </location>
</feature>
<sequence>MLGRGPTSLCKTEVLVYKTKTIKREIYHIIIPMILENILQISANLVTTAMVGRLLANDIAAQGICVRITDTLWVFYKGVAIGATVLIAKAYGTGKKEDCRKIMEQTLLTELILVFVFQVVLFFRADIFLGFFSKDAEILMLAQNYMKIIVFGFSGCVIMTVATAAFQGYGDTKTPMMVAAAMNLVNIIFGFGLIFGFGPLKGMGIFGAATALVLAQTFGAGMDLFLLYRKKKGLFFGTDPQKKWFYIDKSCIYEVYTTGIPAALESMFWQFSAIILSKIILSYGSSAFAAYQLGIQAETITEMPAIGFSTASTTLAARAIGKKDENLRKIYFRELIRVAFTISVVTSILLVLFPGVFMRMMTNKEELQSIGIQYVFVMGFIQIPQNLSRIYNGTIRAMGHKNTPMIVAGFGIWVVRIPLCLIVAFLLKLPITLIWIVIALDQLSRFGLSVILYRRFGKEVYDGSAL</sequence>
<proteinExistence type="predicted"/>
<evidence type="ECO:0000256" key="12">
    <source>
        <dbReference type="SAM" id="Phobius"/>
    </source>
</evidence>
<keyword evidence="6" id="KW-1003">Cell membrane</keyword>
<comment type="caution">
    <text evidence="13">The sequence shown here is derived from an EMBL/GenBank/DDBJ whole genome shotgun (WGS) entry which is preliminary data.</text>
</comment>